<dbReference type="Proteomes" id="UP001054945">
    <property type="component" value="Unassembled WGS sequence"/>
</dbReference>
<dbReference type="EMBL" id="BPLR01002390">
    <property type="protein sequence ID" value="GIX73237.1"/>
    <property type="molecule type" value="Genomic_DNA"/>
</dbReference>
<protein>
    <submittedName>
        <fullName evidence="1">Uncharacterized protein</fullName>
    </submittedName>
</protein>
<comment type="caution">
    <text evidence="1">The sequence shown here is derived from an EMBL/GenBank/DDBJ whole genome shotgun (WGS) entry which is preliminary data.</text>
</comment>
<sequence>MELSAPGPTPNLEDRSPDIIRSGKVCRLLSSLDFLTVKIFTGWCYQPNPTPKPGGPPDIIRSGPGAGFLVPAIRCDPRHWPSNFQDMHVRGFLNGEDFYRLEDRWRQGAVPQGTIPIFSRLPEATYSTPVTIWRQNFITDK</sequence>
<gene>
    <name evidence="1" type="ORF">CEXT_275001</name>
</gene>
<evidence type="ECO:0000313" key="1">
    <source>
        <dbReference type="EMBL" id="GIX73237.1"/>
    </source>
</evidence>
<evidence type="ECO:0000313" key="2">
    <source>
        <dbReference type="Proteomes" id="UP001054945"/>
    </source>
</evidence>
<accession>A0AAV4ML49</accession>
<keyword evidence="2" id="KW-1185">Reference proteome</keyword>
<dbReference type="AlphaFoldDB" id="A0AAV4ML49"/>
<proteinExistence type="predicted"/>
<name>A0AAV4ML49_CAEEX</name>
<organism evidence="1 2">
    <name type="scientific">Caerostris extrusa</name>
    <name type="common">Bark spider</name>
    <name type="synonym">Caerostris bankana</name>
    <dbReference type="NCBI Taxonomy" id="172846"/>
    <lineage>
        <taxon>Eukaryota</taxon>
        <taxon>Metazoa</taxon>
        <taxon>Ecdysozoa</taxon>
        <taxon>Arthropoda</taxon>
        <taxon>Chelicerata</taxon>
        <taxon>Arachnida</taxon>
        <taxon>Araneae</taxon>
        <taxon>Araneomorphae</taxon>
        <taxon>Entelegynae</taxon>
        <taxon>Araneoidea</taxon>
        <taxon>Araneidae</taxon>
        <taxon>Caerostris</taxon>
    </lineage>
</organism>
<reference evidence="1 2" key="1">
    <citation type="submission" date="2021-06" db="EMBL/GenBank/DDBJ databases">
        <title>Caerostris extrusa draft genome.</title>
        <authorList>
            <person name="Kono N."/>
            <person name="Arakawa K."/>
        </authorList>
    </citation>
    <scope>NUCLEOTIDE SEQUENCE [LARGE SCALE GENOMIC DNA]</scope>
</reference>